<evidence type="ECO:0000256" key="3">
    <source>
        <dbReference type="ARBA" id="ARBA00023163"/>
    </source>
</evidence>
<dbReference type="Pfam" id="PF12833">
    <property type="entry name" value="HTH_18"/>
    <property type="match status" value="1"/>
</dbReference>
<dbReference type="EMBL" id="JBEWLZ010000002">
    <property type="protein sequence ID" value="MET1489054.1"/>
    <property type="molecule type" value="Genomic_DNA"/>
</dbReference>
<dbReference type="Proteomes" id="UP001548590">
    <property type="component" value="Unassembled WGS sequence"/>
</dbReference>
<dbReference type="InterPro" id="IPR018060">
    <property type="entry name" value="HTH_AraC"/>
</dbReference>
<sequence>MKTSAESRLPAGLEAPTAAQRAKLLSLLERHAGAVEGSLETPVPGLFLSRLTTAHAARHVLQQPAFGLIAQGAKTLLAGGERHAYDPFHYLVSSVHLPVLAGVTEATTACPYLGLRLELDAGVISELIPALGPGAARESAALRGIRVSRLDHELLDAVLRLLALLDTPQHVPVLAPLIRREIFYRLLIGEHGESLRQLVQQDSQTHRIARAISHLREHYHQPLRIEALARSVHMSNSSLHHHFKAVTAMTPLQFQKQLRLQEARRLMLAEGLEVGATAHRVGYESASQFSREYRRLFGRAPAAERSQTPAEAG</sequence>
<dbReference type="InterPro" id="IPR009057">
    <property type="entry name" value="Homeodomain-like_sf"/>
</dbReference>
<evidence type="ECO:0000313" key="6">
    <source>
        <dbReference type="Proteomes" id="UP001548590"/>
    </source>
</evidence>
<proteinExistence type="predicted"/>
<keyword evidence="1" id="KW-0805">Transcription regulation</keyword>
<name>A0ABV2CMC3_9RHOO</name>
<dbReference type="RefSeq" id="WP_345924179.1">
    <property type="nucleotide sequence ID" value="NZ_JBDIVF010000001.1"/>
</dbReference>
<evidence type="ECO:0000313" key="5">
    <source>
        <dbReference type="EMBL" id="MET1489054.1"/>
    </source>
</evidence>
<dbReference type="SUPFAM" id="SSF46689">
    <property type="entry name" value="Homeodomain-like"/>
    <property type="match status" value="2"/>
</dbReference>
<evidence type="ECO:0000256" key="1">
    <source>
        <dbReference type="ARBA" id="ARBA00023015"/>
    </source>
</evidence>
<dbReference type="Gene3D" id="1.10.10.60">
    <property type="entry name" value="Homeodomain-like"/>
    <property type="match status" value="2"/>
</dbReference>
<keyword evidence="3" id="KW-0804">Transcription</keyword>
<evidence type="ECO:0000256" key="2">
    <source>
        <dbReference type="ARBA" id="ARBA00023125"/>
    </source>
</evidence>
<gene>
    <name evidence="5" type="ORF">ABVT11_04400</name>
</gene>
<keyword evidence="6" id="KW-1185">Reference proteome</keyword>
<feature type="domain" description="HTH araC/xylS-type" evidence="4">
    <location>
        <begin position="209"/>
        <end position="307"/>
    </location>
</feature>
<comment type="caution">
    <text evidence="5">The sequence shown here is derived from an EMBL/GenBank/DDBJ whole genome shotgun (WGS) entry which is preliminary data.</text>
</comment>
<dbReference type="InterPro" id="IPR018062">
    <property type="entry name" value="HTH_AraC-typ_CS"/>
</dbReference>
<keyword evidence="2" id="KW-0238">DNA-binding</keyword>
<dbReference type="PANTHER" id="PTHR43436">
    <property type="entry name" value="ARAC-FAMILY TRANSCRIPTIONAL REGULATOR"/>
    <property type="match status" value="1"/>
</dbReference>
<dbReference type="SMART" id="SM00342">
    <property type="entry name" value="HTH_ARAC"/>
    <property type="match status" value="1"/>
</dbReference>
<dbReference type="PROSITE" id="PS00041">
    <property type="entry name" value="HTH_ARAC_FAMILY_1"/>
    <property type="match status" value="1"/>
</dbReference>
<dbReference type="PROSITE" id="PS01124">
    <property type="entry name" value="HTH_ARAC_FAMILY_2"/>
    <property type="match status" value="1"/>
</dbReference>
<evidence type="ECO:0000259" key="4">
    <source>
        <dbReference type="PROSITE" id="PS01124"/>
    </source>
</evidence>
<reference evidence="5 6" key="1">
    <citation type="submission" date="2024-07" db="EMBL/GenBank/DDBJ databases">
        <title>Uliginosibacterium paludis KCTC:42655.</title>
        <authorList>
            <person name="Kim M.K."/>
        </authorList>
    </citation>
    <scope>NUCLEOTIDE SEQUENCE [LARGE SCALE GENOMIC DNA]</scope>
    <source>
        <strain evidence="5 6">KCTC 42655</strain>
    </source>
</reference>
<accession>A0ABV2CMC3</accession>
<organism evidence="5 6">
    <name type="scientific">Uliginosibacterium paludis</name>
    <dbReference type="NCBI Taxonomy" id="1615952"/>
    <lineage>
        <taxon>Bacteria</taxon>
        <taxon>Pseudomonadati</taxon>
        <taxon>Pseudomonadota</taxon>
        <taxon>Betaproteobacteria</taxon>
        <taxon>Rhodocyclales</taxon>
        <taxon>Zoogloeaceae</taxon>
        <taxon>Uliginosibacterium</taxon>
    </lineage>
</organism>
<dbReference type="Pfam" id="PF06719">
    <property type="entry name" value="AraC_N"/>
    <property type="match status" value="1"/>
</dbReference>
<dbReference type="PANTHER" id="PTHR43436:SF1">
    <property type="entry name" value="TRANSCRIPTIONAL REGULATORY PROTEIN"/>
    <property type="match status" value="1"/>
</dbReference>
<protein>
    <submittedName>
        <fullName evidence="5">AraC family transcriptional regulator</fullName>
    </submittedName>
</protein>
<dbReference type="InterPro" id="IPR009594">
    <property type="entry name" value="Tscrpt_reg_HTH_AraC_N"/>
</dbReference>